<dbReference type="HOGENOM" id="CLU_006220_2_0_1"/>
<dbReference type="GO" id="GO:0005739">
    <property type="term" value="C:mitochondrion"/>
    <property type="evidence" value="ECO:0007669"/>
    <property type="project" value="TreeGrafter"/>
</dbReference>
<keyword evidence="9" id="KW-0378">Hydrolase</keyword>
<dbReference type="CDD" id="cd07718">
    <property type="entry name" value="RNaseZ_ELAC1_ELAC2-C-term-like_MBL-fold"/>
    <property type="match status" value="1"/>
</dbReference>
<feature type="domain" description="tRNase Z endonuclease" evidence="11">
    <location>
        <begin position="14"/>
        <end position="61"/>
    </location>
</feature>
<evidence type="ECO:0000256" key="1">
    <source>
        <dbReference type="ARBA" id="ARBA00000402"/>
    </source>
</evidence>
<dbReference type="Gene3D" id="3.60.15.10">
    <property type="entry name" value="Ribonuclease Z/Hydroxyacylglutathione hydrolase-like"/>
    <property type="match status" value="2"/>
</dbReference>
<comment type="similarity">
    <text evidence="3">Belongs to the RNase Z family.</text>
</comment>
<evidence type="ECO:0000256" key="9">
    <source>
        <dbReference type="ARBA" id="ARBA00022801"/>
    </source>
</evidence>
<comment type="cofactor">
    <cofactor evidence="2">
        <name>Zn(2+)</name>
        <dbReference type="ChEBI" id="CHEBI:29105"/>
    </cofactor>
</comment>
<keyword evidence="8" id="KW-0255">Endonuclease</keyword>
<dbReference type="AlphaFoldDB" id="Q22FY7"/>
<dbReference type="eggNOG" id="KOG2121">
    <property type="taxonomic scope" value="Eukaryota"/>
</dbReference>
<dbReference type="KEGG" id="tet:TTHERM_00721700"/>
<organism evidence="12 13">
    <name type="scientific">Tetrahymena thermophila (strain SB210)</name>
    <dbReference type="NCBI Taxonomy" id="312017"/>
    <lineage>
        <taxon>Eukaryota</taxon>
        <taxon>Sar</taxon>
        <taxon>Alveolata</taxon>
        <taxon>Ciliophora</taxon>
        <taxon>Intramacronucleata</taxon>
        <taxon>Oligohymenophorea</taxon>
        <taxon>Hymenostomatida</taxon>
        <taxon>Tetrahymenina</taxon>
        <taxon>Tetrahymenidae</taxon>
        <taxon>Tetrahymena</taxon>
    </lineage>
</organism>
<dbReference type="PANTHER" id="PTHR12553:SF49">
    <property type="entry name" value="ZINC PHOSPHODIESTERASE ELAC PROTEIN 2"/>
    <property type="match status" value="1"/>
</dbReference>
<dbReference type="GO" id="GO:1990180">
    <property type="term" value="P:mitochondrial tRNA 3'-end processing"/>
    <property type="evidence" value="ECO:0007669"/>
    <property type="project" value="TreeGrafter"/>
</dbReference>
<dbReference type="InterPro" id="IPR036866">
    <property type="entry name" value="RibonucZ/Hydroxyglut_hydro"/>
</dbReference>
<dbReference type="OrthoDB" id="312201at2759"/>
<sequence length="807" mass="94287">MKILFQVIKNYQSQEVAAVVVTTPNKKYYFNLPETFQRFMKNNKIKLNPSNAIFLTRLKTSHVCGLFGQMLTMFESKAAIDTIILGPQGISQFFDKIRFKMGYKILPFGFYDFQQEKSFLYGYRKYETIMKLIEQPNYPKFFYEMNNYIEKNFKGDKTLFEEEINNPNQFITDKNIFKDEICEVHPIFQKGNVISYVIIPNKIQGKVLKDKLNQYGIKGKQITELINNGQITLPNGQTIYSNQVQEKALPSTIFMIIDCDDENHLQDLKNNTLIQSLLESNIDKESHCMTCIVHLAKFDLIMKEEYQNFFSKFGSDCQHIFTCKELSEQGLPEQDQDLVNTNFSQFAFVETLNSTFNNNFSSFMQKQINYFKDGLVDVKSAFPLFKKCTVAKRYFEYHLLPLKNQGYFPFQGGSQKEFFTNEEVDKKLKEYLESYKKSQINIEQFNNCDFSKYNPEVVFLGTGSMKPAQYRNVSAIYIRNNNNNHGIILDCGEGSYYQLINQYGEDRVQNEILPNLKIIFITHIHSDHHLGTLNMIRQRHLAIQKQKLQNNISQNDDENQLFLVVPFNMAPWLQAYSEMIEELNCKIVFNQQISKFENFNNLLNTSIFGSMSKESQEYYEHPKQNDIIIQFFNQRDQYLQAFKSYLESQNIVEFSAIPVDHCPQSYAVVIQHANNVKICYSGDLRPSDKFINASKNATLFIHEATFNDDLQDNAEKNMHCTVREATISAIQANAWRLVLTHFSQRYQKVALPNINKESITKDDLEYYEYLENNSVLAFDHLTGQVTDYETLPFKTRLAQDLFPNNNE</sequence>
<dbReference type="InterPro" id="IPR027794">
    <property type="entry name" value="tRNase_Z_dom"/>
</dbReference>
<dbReference type="InterPro" id="IPR047151">
    <property type="entry name" value="RNZ2-like"/>
</dbReference>
<dbReference type="FunCoup" id="Q22FY7">
    <property type="interactions" value="389"/>
</dbReference>
<dbReference type="GO" id="GO:0042781">
    <property type="term" value="F:3'-tRNA processing endoribonuclease activity"/>
    <property type="evidence" value="ECO:0007669"/>
    <property type="project" value="UniProtKB-EC"/>
</dbReference>
<reference evidence="13" key="1">
    <citation type="journal article" date="2006" name="PLoS Biol.">
        <title>Macronuclear genome sequence of the ciliate Tetrahymena thermophila, a model eukaryote.</title>
        <authorList>
            <person name="Eisen J.A."/>
            <person name="Coyne R.S."/>
            <person name="Wu M."/>
            <person name="Wu D."/>
            <person name="Thiagarajan M."/>
            <person name="Wortman J.R."/>
            <person name="Badger J.H."/>
            <person name="Ren Q."/>
            <person name="Amedeo P."/>
            <person name="Jones K.M."/>
            <person name="Tallon L.J."/>
            <person name="Delcher A.L."/>
            <person name="Salzberg S.L."/>
            <person name="Silva J.C."/>
            <person name="Haas B.J."/>
            <person name="Majoros W.H."/>
            <person name="Farzad M."/>
            <person name="Carlton J.M."/>
            <person name="Smith R.K. Jr."/>
            <person name="Garg J."/>
            <person name="Pearlman R.E."/>
            <person name="Karrer K.M."/>
            <person name="Sun L."/>
            <person name="Manning G."/>
            <person name="Elde N.C."/>
            <person name="Turkewitz A.P."/>
            <person name="Asai D.J."/>
            <person name="Wilkes D.E."/>
            <person name="Wang Y."/>
            <person name="Cai H."/>
            <person name="Collins K."/>
            <person name="Stewart B.A."/>
            <person name="Lee S.R."/>
            <person name="Wilamowska K."/>
            <person name="Weinberg Z."/>
            <person name="Ruzzo W.L."/>
            <person name="Wloga D."/>
            <person name="Gaertig J."/>
            <person name="Frankel J."/>
            <person name="Tsao C.-C."/>
            <person name="Gorovsky M.A."/>
            <person name="Keeling P.J."/>
            <person name="Waller R.F."/>
            <person name="Patron N.J."/>
            <person name="Cherry J.M."/>
            <person name="Stover N.A."/>
            <person name="Krieger C.J."/>
            <person name="del Toro C."/>
            <person name="Ryder H.F."/>
            <person name="Williamson S.C."/>
            <person name="Barbeau R.A."/>
            <person name="Hamilton E.P."/>
            <person name="Orias E."/>
        </authorList>
    </citation>
    <scope>NUCLEOTIDE SEQUENCE [LARGE SCALE GENOMIC DNA]</scope>
    <source>
        <strain evidence="13">SB210</strain>
    </source>
</reference>
<name>Q22FY7_TETTS</name>
<evidence type="ECO:0000256" key="7">
    <source>
        <dbReference type="ARBA" id="ARBA00022723"/>
    </source>
</evidence>
<dbReference type="Proteomes" id="UP000009168">
    <property type="component" value="Unassembled WGS sequence"/>
</dbReference>
<evidence type="ECO:0000256" key="6">
    <source>
        <dbReference type="ARBA" id="ARBA00022722"/>
    </source>
</evidence>
<dbReference type="EC" id="3.1.26.11" evidence="4"/>
<comment type="catalytic activity">
    <reaction evidence="1">
        <text>Endonucleolytic cleavage of RNA, removing extra 3' nucleotides from tRNA precursor, generating 3' termini of tRNAs. A 3'-hydroxy group is left at the tRNA terminus and a 5'-phosphoryl group is left at the trailer molecule.</text>
        <dbReference type="EC" id="3.1.26.11"/>
    </reaction>
</comment>
<dbReference type="RefSeq" id="XP_001031902.2">
    <property type="nucleotide sequence ID" value="XM_001031902.2"/>
</dbReference>
<dbReference type="SUPFAM" id="SSF56281">
    <property type="entry name" value="Metallo-hydrolase/oxidoreductase"/>
    <property type="match status" value="2"/>
</dbReference>
<dbReference type="Pfam" id="PF13691">
    <property type="entry name" value="Lactamase_B_4"/>
    <property type="match status" value="1"/>
</dbReference>
<evidence type="ECO:0000256" key="4">
    <source>
        <dbReference type="ARBA" id="ARBA00012477"/>
    </source>
</evidence>
<evidence type="ECO:0000313" key="13">
    <source>
        <dbReference type="Proteomes" id="UP000009168"/>
    </source>
</evidence>
<proteinExistence type="inferred from homology"/>
<dbReference type="PANTHER" id="PTHR12553">
    <property type="entry name" value="ZINC PHOSPHODIESTERASE ELAC PROTEIN 2"/>
    <property type="match status" value="1"/>
</dbReference>
<evidence type="ECO:0000256" key="2">
    <source>
        <dbReference type="ARBA" id="ARBA00001947"/>
    </source>
</evidence>
<evidence type="ECO:0000313" key="12">
    <source>
        <dbReference type="EMBL" id="EAR84239.2"/>
    </source>
</evidence>
<evidence type="ECO:0000256" key="5">
    <source>
        <dbReference type="ARBA" id="ARBA00022694"/>
    </source>
</evidence>
<evidence type="ECO:0000256" key="8">
    <source>
        <dbReference type="ARBA" id="ARBA00022759"/>
    </source>
</evidence>
<evidence type="ECO:0000256" key="3">
    <source>
        <dbReference type="ARBA" id="ARBA00007823"/>
    </source>
</evidence>
<keyword evidence="5" id="KW-0819">tRNA processing</keyword>
<accession>Q22FY7</accession>
<keyword evidence="13" id="KW-1185">Reference proteome</keyword>
<dbReference type="EMBL" id="GG662576">
    <property type="protein sequence ID" value="EAR84239.2"/>
    <property type="molecule type" value="Genomic_DNA"/>
</dbReference>
<gene>
    <name evidence="12" type="ORF">TTHERM_00721700</name>
</gene>
<dbReference type="InParanoid" id="Q22FY7"/>
<dbReference type="STRING" id="312017.Q22FY7"/>
<evidence type="ECO:0000256" key="10">
    <source>
        <dbReference type="ARBA" id="ARBA00022833"/>
    </source>
</evidence>
<evidence type="ECO:0000259" key="11">
    <source>
        <dbReference type="Pfam" id="PF13691"/>
    </source>
</evidence>
<keyword evidence="7" id="KW-0479">Metal-binding</keyword>
<dbReference type="GO" id="GO:0046872">
    <property type="term" value="F:metal ion binding"/>
    <property type="evidence" value="ECO:0007669"/>
    <property type="project" value="UniProtKB-KW"/>
</dbReference>
<keyword evidence="10" id="KW-0862">Zinc</keyword>
<protein>
    <recommendedName>
        <fullName evidence="4">ribonuclease Z</fullName>
        <ecNumber evidence="4">3.1.26.11</ecNumber>
    </recommendedName>
</protein>
<dbReference type="GeneID" id="7838119"/>
<keyword evidence="6" id="KW-0540">Nuclease</keyword>